<organism evidence="5 6">
    <name type="scientific">Oxynema aestuarii AP17</name>
    <dbReference type="NCBI Taxonomy" id="2064643"/>
    <lineage>
        <taxon>Bacteria</taxon>
        <taxon>Bacillati</taxon>
        <taxon>Cyanobacteriota</taxon>
        <taxon>Cyanophyceae</taxon>
        <taxon>Oscillatoriophycideae</taxon>
        <taxon>Oscillatoriales</taxon>
        <taxon>Oscillatoriaceae</taxon>
        <taxon>Oxynema</taxon>
        <taxon>Oxynema aestuarii</taxon>
    </lineage>
</organism>
<gene>
    <name evidence="5" type="ORF">HCG48_00850</name>
</gene>
<dbReference type="EMBL" id="CP051167">
    <property type="protein sequence ID" value="QIZ73527.1"/>
    <property type="molecule type" value="Genomic_DNA"/>
</dbReference>
<reference evidence="5 6" key="1">
    <citation type="submission" date="2020-04" db="EMBL/GenBank/DDBJ databases">
        <authorList>
            <person name="Basu S."/>
            <person name="Maruthanayagam V."/>
            <person name="Chakraborty S."/>
            <person name="Pramanik A."/>
            <person name="Mukherjee J."/>
            <person name="Brink B."/>
        </authorList>
    </citation>
    <scope>NUCLEOTIDE SEQUENCE [LARGE SCALE GENOMIC DNA]</scope>
    <source>
        <strain evidence="5 6">AP17</strain>
    </source>
</reference>
<accession>A0A6H1U580</accession>
<protein>
    <submittedName>
        <fullName evidence="5">HAMP domain-containing protein</fullName>
    </submittedName>
</protein>
<dbReference type="CDD" id="cd07302">
    <property type="entry name" value="CHD"/>
    <property type="match status" value="1"/>
</dbReference>
<keyword evidence="2" id="KW-0812">Transmembrane</keyword>
<dbReference type="SMART" id="SM00304">
    <property type="entry name" value="HAMP"/>
    <property type="match status" value="1"/>
</dbReference>
<evidence type="ECO:0000259" key="4">
    <source>
        <dbReference type="PROSITE" id="PS50885"/>
    </source>
</evidence>
<dbReference type="SUPFAM" id="SSF55073">
    <property type="entry name" value="Nucleotide cyclase"/>
    <property type="match status" value="1"/>
</dbReference>
<dbReference type="InterPro" id="IPR050697">
    <property type="entry name" value="Adenylyl/Guanylyl_Cyclase_3/4"/>
</dbReference>
<feature type="transmembrane region" description="Helical" evidence="2">
    <location>
        <begin position="182"/>
        <end position="201"/>
    </location>
</feature>
<dbReference type="InterPro" id="IPR003660">
    <property type="entry name" value="HAMP_dom"/>
</dbReference>
<evidence type="ECO:0000256" key="2">
    <source>
        <dbReference type="SAM" id="Phobius"/>
    </source>
</evidence>
<dbReference type="InterPro" id="IPR029787">
    <property type="entry name" value="Nucleotide_cyclase"/>
</dbReference>
<dbReference type="PANTHER" id="PTHR43081">
    <property type="entry name" value="ADENYLATE CYCLASE, TERMINAL-DIFFERENTIATION SPECIFIC-RELATED"/>
    <property type="match status" value="1"/>
</dbReference>
<dbReference type="SUPFAM" id="SSF158472">
    <property type="entry name" value="HAMP domain-like"/>
    <property type="match status" value="1"/>
</dbReference>
<dbReference type="PANTHER" id="PTHR43081:SF1">
    <property type="entry name" value="ADENYLATE CYCLASE, TERMINAL-DIFFERENTIATION SPECIFIC"/>
    <property type="match status" value="1"/>
</dbReference>
<dbReference type="CDD" id="cd06225">
    <property type="entry name" value="HAMP"/>
    <property type="match status" value="1"/>
</dbReference>
<dbReference type="GO" id="GO:0004016">
    <property type="term" value="F:adenylate cyclase activity"/>
    <property type="evidence" value="ECO:0007669"/>
    <property type="project" value="UniProtKB-ARBA"/>
</dbReference>
<dbReference type="SMART" id="SM00044">
    <property type="entry name" value="CYCc"/>
    <property type="match status" value="1"/>
</dbReference>
<dbReference type="Pfam" id="PF00211">
    <property type="entry name" value="Guanylate_cyc"/>
    <property type="match status" value="1"/>
</dbReference>
<keyword evidence="2" id="KW-1133">Transmembrane helix</keyword>
<evidence type="ECO:0000259" key="3">
    <source>
        <dbReference type="PROSITE" id="PS50125"/>
    </source>
</evidence>
<dbReference type="GO" id="GO:0035556">
    <property type="term" value="P:intracellular signal transduction"/>
    <property type="evidence" value="ECO:0007669"/>
    <property type="project" value="InterPro"/>
</dbReference>
<keyword evidence="6" id="KW-1185">Reference proteome</keyword>
<sequence>MTTTTLLIVSIVGAIVWLWASSERELFREQTLQEAKTLTMLLSQSWSNELSDSNWNQLRLSLDSLLRHNPDFIYILISDDRANHRIIAASPMEFQDRYIPDLVPVSVTTKALQASEGSRAQDTYLLRTIEFPEGEVRARRGEPILEVASDIRLVSGSKIGTLRVGISLGRIERAVANAVGKALLVGTFALGVGLVGAYILAKQVSDPIRRLQETVAKIAAGELDRRAEIYRADEIGALAAAFNEMSAALQGSFDRLQGTIESFQRFVPEKFLVAIAPEGIENIQVGVAVKRTISILFCDIRNYTSLSEAMTPLETFSFLNDYLEIVGQEIARHGGFIDKYIGDAIMALFDDRATDGAVQAAIAMRRRLISFNQARLERQLPPIEIGIGIHRGEVVMGTVGFVSRIESTAIGDAVNVAARVEGLTKEYGCNVLVTDAVVDSLGDREAVQLNLIDEAVKVKGKDEAIAVYEVLERTSCRESNENFFRF</sequence>
<keyword evidence="2" id="KW-0472">Membrane</keyword>
<comment type="similarity">
    <text evidence="1">Belongs to the adenylyl cyclase class-3 family.</text>
</comment>
<evidence type="ECO:0000313" key="6">
    <source>
        <dbReference type="Proteomes" id="UP000500857"/>
    </source>
</evidence>
<proteinExistence type="inferred from homology"/>
<name>A0A6H1U580_9CYAN</name>
<dbReference type="Pfam" id="PF00672">
    <property type="entry name" value="HAMP"/>
    <property type="match status" value="1"/>
</dbReference>
<dbReference type="KEGG" id="oxy:HCG48_00850"/>
<dbReference type="InterPro" id="IPR001054">
    <property type="entry name" value="A/G_cyclase"/>
</dbReference>
<feature type="domain" description="Guanylate cyclase" evidence="3">
    <location>
        <begin position="294"/>
        <end position="421"/>
    </location>
</feature>
<dbReference type="PROSITE" id="PS50125">
    <property type="entry name" value="GUANYLATE_CYCLASE_2"/>
    <property type="match status" value="1"/>
</dbReference>
<dbReference type="GO" id="GO:0016020">
    <property type="term" value="C:membrane"/>
    <property type="evidence" value="ECO:0007669"/>
    <property type="project" value="InterPro"/>
</dbReference>
<dbReference type="Proteomes" id="UP000500857">
    <property type="component" value="Chromosome"/>
</dbReference>
<evidence type="ECO:0000256" key="1">
    <source>
        <dbReference type="ARBA" id="ARBA00005381"/>
    </source>
</evidence>
<evidence type="ECO:0000313" key="5">
    <source>
        <dbReference type="EMBL" id="QIZ73527.1"/>
    </source>
</evidence>
<dbReference type="AlphaFoldDB" id="A0A6H1U580"/>
<dbReference type="Gene3D" id="6.10.340.10">
    <property type="match status" value="1"/>
</dbReference>
<dbReference type="GO" id="GO:0006171">
    <property type="term" value="P:cAMP biosynthetic process"/>
    <property type="evidence" value="ECO:0007669"/>
    <property type="project" value="TreeGrafter"/>
</dbReference>
<dbReference type="PROSITE" id="PS50885">
    <property type="entry name" value="HAMP"/>
    <property type="match status" value="1"/>
</dbReference>
<feature type="domain" description="HAMP" evidence="4">
    <location>
        <begin position="202"/>
        <end position="254"/>
    </location>
</feature>
<dbReference type="Gene3D" id="3.30.70.1230">
    <property type="entry name" value="Nucleotide cyclase"/>
    <property type="match status" value="1"/>
</dbReference>